<dbReference type="SUPFAM" id="SSF52266">
    <property type="entry name" value="SGNH hydrolase"/>
    <property type="match status" value="1"/>
</dbReference>
<sequence>MTQKYAVLTVSGQSNAVGYDESPVYEVGGYAPHPRLKQLGLYDEHNLTIIPLTYSPEDVQDMRAFSHPATPDKLGTKGIHLPLGHLLLEQLPADYQLLVIPVAYGGTYFGSEEHGLGTYDPEQMRDVRHSPKLRWGVQSSYYKMLRDRLEYALNLHPDNVYLGNVWNQGESDAANHTVQAQWEGFKKLVDDFVQYFDQHFPERIGATSYRDVWFNVESTHYWQELDSYQEILAHYRQLQPETYVAIPATTDTNQFAGTGATTDILTAHFGNNAYETVIAPRVYARMREAGVFAGLFECFKGKEAIYRRSEL</sequence>
<dbReference type="AlphaFoldDB" id="A0AB74TQS6"/>
<name>A0AB74TQS6_9LACT</name>
<protein>
    <recommendedName>
        <fullName evidence="2">Sialate O-acetylesterase domain-containing protein</fullName>
    </recommendedName>
</protein>
<gene>
    <name evidence="1" type="ORF">VUQ08_06135</name>
</gene>
<proteinExistence type="predicted"/>
<reference evidence="1" key="1">
    <citation type="submission" date="2023-12" db="EMBL/GenBank/DDBJ databases">
        <title>Dolosigranulum savutii sp. nov. isolated from human upper respiratory samples collected in Botswana.</title>
        <authorList>
            <person name="Kelly M.S."/>
        </authorList>
    </citation>
    <scope>NUCLEOTIDE SEQUENCE</scope>
    <source>
        <strain evidence="1">MSK433</strain>
    </source>
</reference>
<dbReference type="EMBL" id="CP142433">
    <property type="protein sequence ID" value="XBC45465.1"/>
    <property type="molecule type" value="Genomic_DNA"/>
</dbReference>
<accession>A0AB74TQS6</accession>
<dbReference type="RefSeq" id="WP_347299948.1">
    <property type="nucleotide sequence ID" value="NZ_CP142433.1"/>
</dbReference>
<dbReference type="Gene3D" id="3.40.50.1110">
    <property type="entry name" value="SGNH hydrolase"/>
    <property type="match status" value="1"/>
</dbReference>
<evidence type="ECO:0008006" key="2">
    <source>
        <dbReference type="Google" id="ProtNLM"/>
    </source>
</evidence>
<dbReference type="InterPro" id="IPR036514">
    <property type="entry name" value="SGNH_hydro_sf"/>
</dbReference>
<organism evidence="1">
    <name type="scientific">Dolosigranulum savutiense</name>
    <dbReference type="NCBI Taxonomy" id="3110288"/>
    <lineage>
        <taxon>Bacteria</taxon>
        <taxon>Bacillati</taxon>
        <taxon>Bacillota</taxon>
        <taxon>Bacilli</taxon>
        <taxon>Lactobacillales</taxon>
        <taxon>Carnobacteriaceae</taxon>
        <taxon>Dolosigranulum</taxon>
    </lineage>
</organism>
<evidence type="ECO:0000313" key="1">
    <source>
        <dbReference type="EMBL" id="XBC45465.1"/>
    </source>
</evidence>